<dbReference type="PANTHER" id="PTHR22550:SF18">
    <property type="entry name" value="VWFA DOMAIN-CONTAINING PROTEIN"/>
    <property type="match status" value="1"/>
</dbReference>
<protein>
    <recommendedName>
        <fullName evidence="2">VWFA domain-containing protein</fullName>
    </recommendedName>
</protein>
<evidence type="ECO:0000313" key="4">
    <source>
        <dbReference type="Proteomes" id="UP000182985"/>
    </source>
</evidence>
<dbReference type="SMART" id="SM00327">
    <property type="entry name" value="VWA"/>
    <property type="match status" value="1"/>
</dbReference>
<sequence length="331" mass="36954">MYELDFPLALLLLPLPFLIWWLIPPYHETSVSIRLPFFTQVTDAVGIEPNQGSVIRRRTTPHLLVDFLCWCLIVVALARPQFVEPPLTKTEPQRDILLALDLSQSMDTRDFADSDGNLEARVNAVKSVVADFVTRRPTDRLGIVAFGDAPYPLAPFTMDHELVQTIIQGLLPGIAGPRTALGDTLGLAIRMFEKTDVPDKVLILLTDGNDTASKMPPLKAAEIAKSKKIVVHTIGIGNPDATGEEKLDTDTLQKIASTTGGNYYFGGDQEQLQKIYDELDGITPQEQKQLTWRPRKELFVWPLGTAIILITSWYLGVGTFSFLRRRYSHDV</sequence>
<dbReference type="PROSITE" id="PS50234">
    <property type="entry name" value="VWFA"/>
    <property type="match status" value="1"/>
</dbReference>
<dbReference type="InterPro" id="IPR036465">
    <property type="entry name" value="vWFA_dom_sf"/>
</dbReference>
<accession>A0A1J6HL33</accession>
<comment type="caution">
    <text evidence="3">The sequence shown here is derived from an EMBL/GenBank/DDBJ whole genome shotgun (WGS) entry which is preliminary data.</text>
</comment>
<dbReference type="InterPro" id="IPR033881">
    <property type="entry name" value="vWA_BatA_type"/>
</dbReference>
<keyword evidence="1" id="KW-0472">Membrane</keyword>
<dbReference type="CDD" id="cd01467">
    <property type="entry name" value="vWA_BatA_type"/>
    <property type="match status" value="1"/>
</dbReference>
<evidence type="ECO:0000313" key="3">
    <source>
        <dbReference type="EMBL" id="OIS93701.1"/>
    </source>
</evidence>
<dbReference type="Pfam" id="PF00092">
    <property type="entry name" value="VWA"/>
    <property type="match status" value="1"/>
</dbReference>
<keyword evidence="1" id="KW-0812">Transmembrane</keyword>
<keyword evidence="4" id="KW-1185">Reference proteome</keyword>
<keyword evidence="1" id="KW-1133">Transmembrane helix</keyword>
<organism evidence="3 4">
    <name type="scientific">Brucella cytisi</name>
    <dbReference type="NCBI Taxonomy" id="407152"/>
    <lineage>
        <taxon>Bacteria</taxon>
        <taxon>Pseudomonadati</taxon>
        <taxon>Pseudomonadota</taxon>
        <taxon>Alphaproteobacteria</taxon>
        <taxon>Hyphomicrobiales</taxon>
        <taxon>Brucellaceae</taxon>
        <taxon>Brucella/Ochrobactrum group</taxon>
        <taxon>Brucella</taxon>
    </lineage>
</organism>
<gene>
    <name evidence="3" type="ORF">BLA27_10385</name>
</gene>
<reference evidence="3 4" key="1">
    <citation type="submission" date="2016-10" db="EMBL/GenBank/DDBJ databases">
        <title>The Draft Genome Sequence of the Potato Rhizosphere Bacteria Ochrobactrum sp. IPA7.2.</title>
        <authorList>
            <person name="Gogoleva N.E."/>
            <person name="Khlopko Y.A."/>
            <person name="Burygin G.L."/>
            <person name="Plotnikov A.O."/>
        </authorList>
    </citation>
    <scope>NUCLEOTIDE SEQUENCE [LARGE SCALE GENOMIC DNA]</scope>
    <source>
        <strain evidence="3 4">IPA7.2</strain>
    </source>
</reference>
<name>A0A1J6HL33_9HYPH</name>
<feature type="domain" description="VWFA" evidence="2">
    <location>
        <begin position="95"/>
        <end position="279"/>
    </location>
</feature>
<dbReference type="AlphaFoldDB" id="A0A1J6HL33"/>
<feature type="transmembrane region" description="Helical" evidence="1">
    <location>
        <begin position="298"/>
        <end position="323"/>
    </location>
</feature>
<dbReference type="InterPro" id="IPR050768">
    <property type="entry name" value="UPF0353/GerABKA_families"/>
</dbReference>
<dbReference type="EMBL" id="MOEC01000008">
    <property type="protein sequence ID" value="OIS93701.1"/>
    <property type="molecule type" value="Genomic_DNA"/>
</dbReference>
<dbReference type="OrthoDB" id="6206554at2"/>
<evidence type="ECO:0000256" key="1">
    <source>
        <dbReference type="SAM" id="Phobius"/>
    </source>
</evidence>
<dbReference type="RefSeq" id="WP_071631687.1">
    <property type="nucleotide sequence ID" value="NZ_JBHJZM010000028.1"/>
</dbReference>
<dbReference type="Proteomes" id="UP000182985">
    <property type="component" value="Unassembled WGS sequence"/>
</dbReference>
<dbReference type="Gene3D" id="3.40.50.410">
    <property type="entry name" value="von Willebrand factor, type A domain"/>
    <property type="match status" value="1"/>
</dbReference>
<dbReference type="PANTHER" id="PTHR22550">
    <property type="entry name" value="SPORE GERMINATION PROTEIN"/>
    <property type="match status" value="1"/>
</dbReference>
<dbReference type="InterPro" id="IPR002035">
    <property type="entry name" value="VWF_A"/>
</dbReference>
<dbReference type="SUPFAM" id="SSF53300">
    <property type="entry name" value="vWA-like"/>
    <property type="match status" value="1"/>
</dbReference>
<evidence type="ECO:0000259" key="2">
    <source>
        <dbReference type="PROSITE" id="PS50234"/>
    </source>
</evidence>
<proteinExistence type="predicted"/>